<gene>
    <name evidence="1" type="ORF">ON753_23575</name>
</gene>
<dbReference type="EMBL" id="JAPEVI010000003">
    <property type="protein sequence ID" value="MCX2725300.1"/>
    <property type="molecule type" value="Genomic_DNA"/>
</dbReference>
<dbReference type="RefSeq" id="WP_265967293.1">
    <property type="nucleotide sequence ID" value="NZ_JAPEVI010000003.1"/>
</dbReference>
<proteinExistence type="predicted"/>
<organism evidence="1 2">
    <name type="scientific">Roseibium salinum</name>
    <dbReference type="NCBI Taxonomy" id="1604349"/>
    <lineage>
        <taxon>Bacteria</taxon>
        <taxon>Pseudomonadati</taxon>
        <taxon>Pseudomonadota</taxon>
        <taxon>Alphaproteobacteria</taxon>
        <taxon>Hyphomicrobiales</taxon>
        <taxon>Stappiaceae</taxon>
        <taxon>Roseibium</taxon>
    </lineage>
</organism>
<dbReference type="Proteomes" id="UP001300261">
    <property type="component" value="Unassembled WGS sequence"/>
</dbReference>
<name>A0ABT3R8C3_9HYPH</name>
<sequence length="118" mass="13400">MLHFVVTANVSVQLIKQIRSSVHITNCIEYRFHCPGPLVLFRLRHEVPAEAPKASVVDSHASKIRPDERMTVCVPLVGVEGQQLLSARATRTYLYRNCCRNTPSRAPRRSPLSHLQRD</sequence>
<reference evidence="1 2" key="1">
    <citation type="journal article" date="2016" name="Int. J. Syst. Evol. Microbiol.">
        <title>Labrenzia salina sp. nov., isolated from the rhizosphere of the halophyte Arthrocnemum macrostachyum.</title>
        <authorList>
            <person name="Camacho M."/>
            <person name="Redondo-Gomez S."/>
            <person name="Rodriguez-Llorente I."/>
            <person name="Rohde M."/>
            <person name="Sproer C."/>
            <person name="Schumann P."/>
            <person name="Klenk H.P."/>
            <person name="Montero-Calasanz M.D.C."/>
        </authorList>
    </citation>
    <scope>NUCLEOTIDE SEQUENCE [LARGE SCALE GENOMIC DNA]</scope>
    <source>
        <strain evidence="1 2">DSM 29163</strain>
    </source>
</reference>
<protein>
    <submittedName>
        <fullName evidence="1">Uncharacterized protein</fullName>
    </submittedName>
</protein>
<keyword evidence="2" id="KW-1185">Reference proteome</keyword>
<accession>A0ABT3R8C3</accession>
<evidence type="ECO:0000313" key="2">
    <source>
        <dbReference type="Proteomes" id="UP001300261"/>
    </source>
</evidence>
<evidence type="ECO:0000313" key="1">
    <source>
        <dbReference type="EMBL" id="MCX2725300.1"/>
    </source>
</evidence>
<comment type="caution">
    <text evidence="1">The sequence shown here is derived from an EMBL/GenBank/DDBJ whole genome shotgun (WGS) entry which is preliminary data.</text>
</comment>